<name>A0A8E4GLX2_9GAMM</name>
<reference evidence="1 2" key="1">
    <citation type="submission" date="2020-04" db="EMBL/GenBank/DDBJ databases">
        <title>Acinetobacter Taxon 24.</title>
        <authorList>
            <person name="Nemec A."/>
            <person name="Radolfova-Krizova L."/>
            <person name="Higgins P.G."/>
            <person name="Spanelova P."/>
        </authorList>
    </citation>
    <scope>NUCLEOTIDE SEQUENCE [LARGE SCALE GENOMIC DNA]</scope>
    <source>
        <strain evidence="1 2">ANC 4280</strain>
    </source>
</reference>
<organism evidence="1 2">
    <name type="scientific">Acinetobacter terrae</name>
    <dbReference type="NCBI Taxonomy" id="2731247"/>
    <lineage>
        <taxon>Bacteria</taxon>
        <taxon>Pseudomonadati</taxon>
        <taxon>Pseudomonadota</taxon>
        <taxon>Gammaproteobacteria</taxon>
        <taxon>Moraxellales</taxon>
        <taxon>Moraxellaceae</taxon>
        <taxon>Acinetobacter</taxon>
        <taxon>Acinetobacter Taxon 24</taxon>
    </lineage>
</organism>
<sequence length="157" mass="18704">MFNFYLPLAEQFEKLIKEYEIENWQAKNFYSKFEPCNEYSSVQFRQNVYSGIKILLKKGYLTAKCSTTHSKIFLYSETQKLSILRSGNSHKKKFIYEKNKLDKNLHFLSLQENFVNELIYKYPELTDVISKYKKDLKNYKIACNAKVSTLNDLIDFV</sequence>
<dbReference type="AlphaFoldDB" id="A0A8E4GLX2"/>
<evidence type="ECO:0000313" key="2">
    <source>
        <dbReference type="Proteomes" id="UP000532147"/>
    </source>
</evidence>
<dbReference type="Proteomes" id="UP000532147">
    <property type="component" value="Unassembled WGS sequence"/>
</dbReference>
<accession>A0A8E4GLX2</accession>
<protein>
    <submittedName>
        <fullName evidence="1">Uncharacterized protein</fullName>
    </submittedName>
</protein>
<proteinExistence type="predicted"/>
<comment type="caution">
    <text evidence="1">The sequence shown here is derived from an EMBL/GenBank/DDBJ whole genome shotgun (WGS) entry which is preliminary data.</text>
</comment>
<gene>
    <name evidence="1" type="ORF">HLH11_13285</name>
</gene>
<dbReference type="EMBL" id="JABERH010000031">
    <property type="protein sequence ID" value="NNH39591.1"/>
    <property type="molecule type" value="Genomic_DNA"/>
</dbReference>
<evidence type="ECO:0000313" key="1">
    <source>
        <dbReference type="EMBL" id="NNH39591.1"/>
    </source>
</evidence>
<dbReference type="RefSeq" id="WP_171535089.1">
    <property type="nucleotide sequence ID" value="NZ_JABERH010000031.1"/>
</dbReference>